<sequence length="124" mass="13201">MFASEPGGMVEGVAMLRSAATDGGFAVNETGGQALLTAIQNMLDWIDGQQYNFQLLSREPQLGSTNAAAIMKPFMVSVATDERGFVTQVMALRDSLEEAKAAIKDAMKNYHSADAAEAGHYPGQ</sequence>
<dbReference type="RefSeq" id="WP_245931321.1">
    <property type="nucleotide sequence ID" value="NZ_CP154825.1"/>
</dbReference>
<protein>
    <recommendedName>
        <fullName evidence="4">PE family protein</fullName>
    </recommendedName>
</protein>
<reference evidence="2 3" key="1">
    <citation type="submission" date="2018-02" db="EMBL/GenBank/DDBJ databases">
        <title>Genomic Encyclopedia of Archaeal and Bacterial Type Strains, Phase II (KMG-II): from individual species to whole genera.</title>
        <authorList>
            <person name="Goeker M."/>
        </authorList>
    </citation>
    <scope>NUCLEOTIDE SEQUENCE [LARGE SCALE GENOMIC DNA]</scope>
    <source>
        <strain evidence="2 3">YU 961-1</strain>
    </source>
</reference>
<evidence type="ECO:0008006" key="4">
    <source>
        <dbReference type="Google" id="ProtNLM"/>
    </source>
</evidence>
<name>A0A2S6GQU3_9PSEU</name>
<evidence type="ECO:0000256" key="1">
    <source>
        <dbReference type="SAM" id="Coils"/>
    </source>
</evidence>
<keyword evidence="3" id="KW-1185">Reference proteome</keyword>
<gene>
    <name evidence="2" type="ORF">CLV40_107232</name>
</gene>
<accession>A0A2S6GQU3</accession>
<evidence type="ECO:0000313" key="3">
    <source>
        <dbReference type="Proteomes" id="UP000239203"/>
    </source>
</evidence>
<dbReference type="EMBL" id="PTIX01000007">
    <property type="protein sequence ID" value="PPK67566.1"/>
    <property type="molecule type" value="Genomic_DNA"/>
</dbReference>
<feature type="coiled-coil region" evidence="1">
    <location>
        <begin position="89"/>
        <end position="116"/>
    </location>
</feature>
<keyword evidence="1" id="KW-0175">Coiled coil</keyword>
<evidence type="ECO:0000313" key="2">
    <source>
        <dbReference type="EMBL" id="PPK67566.1"/>
    </source>
</evidence>
<dbReference type="AlphaFoldDB" id="A0A2S6GQU3"/>
<dbReference type="Proteomes" id="UP000239203">
    <property type="component" value="Unassembled WGS sequence"/>
</dbReference>
<comment type="caution">
    <text evidence="2">The sequence shown here is derived from an EMBL/GenBank/DDBJ whole genome shotgun (WGS) entry which is preliminary data.</text>
</comment>
<proteinExistence type="predicted"/>
<organism evidence="2 3">
    <name type="scientific">Actinokineospora auranticolor</name>
    <dbReference type="NCBI Taxonomy" id="155976"/>
    <lineage>
        <taxon>Bacteria</taxon>
        <taxon>Bacillati</taxon>
        <taxon>Actinomycetota</taxon>
        <taxon>Actinomycetes</taxon>
        <taxon>Pseudonocardiales</taxon>
        <taxon>Pseudonocardiaceae</taxon>
        <taxon>Actinokineospora</taxon>
    </lineage>
</organism>